<keyword evidence="3" id="KW-1185">Reference proteome</keyword>
<feature type="region of interest" description="Disordered" evidence="1">
    <location>
        <begin position="124"/>
        <end position="154"/>
    </location>
</feature>
<sequence>MEAMMEGEIEGEENLGEIGDDHGDSFEEMRLWIAQQEEKILDGNELILATGSINQASIEVIVREKEDKEIFVSARAAELVEAIKRKQKEDEKPWMDVKSYGKDAILNEEDAGETIEENIWGDACGVNEEDTDGKSEGAAKETKMEIEGETDGKN</sequence>
<reference evidence="2" key="1">
    <citation type="submission" date="2021-09" db="EMBL/GenBank/DDBJ databases">
        <authorList>
            <consortium name="AG Swart"/>
            <person name="Singh M."/>
            <person name="Singh A."/>
            <person name="Seah K."/>
            <person name="Emmerich C."/>
        </authorList>
    </citation>
    <scope>NUCLEOTIDE SEQUENCE</scope>
    <source>
        <strain evidence="2">ATCC30299</strain>
    </source>
</reference>
<comment type="caution">
    <text evidence="2">The sequence shown here is derived from an EMBL/GenBank/DDBJ whole genome shotgun (WGS) entry which is preliminary data.</text>
</comment>
<gene>
    <name evidence="2" type="ORF">BSTOLATCC_MIC13173</name>
</gene>
<dbReference type="Proteomes" id="UP001162131">
    <property type="component" value="Unassembled WGS sequence"/>
</dbReference>
<dbReference type="AlphaFoldDB" id="A0AAU9IUI0"/>
<feature type="compositionally biased region" description="Basic and acidic residues" evidence="1">
    <location>
        <begin position="132"/>
        <end position="154"/>
    </location>
</feature>
<name>A0AAU9IUI0_9CILI</name>
<evidence type="ECO:0000313" key="2">
    <source>
        <dbReference type="EMBL" id="CAG9315400.1"/>
    </source>
</evidence>
<accession>A0AAU9IUI0</accession>
<proteinExistence type="predicted"/>
<evidence type="ECO:0000313" key="3">
    <source>
        <dbReference type="Proteomes" id="UP001162131"/>
    </source>
</evidence>
<dbReference type="EMBL" id="CAJZBQ010000013">
    <property type="protein sequence ID" value="CAG9315400.1"/>
    <property type="molecule type" value="Genomic_DNA"/>
</dbReference>
<organism evidence="2 3">
    <name type="scientific">Blepharisma stoltei</name>
    <dbReference type="NCBI Taxonomy" id="1481888"/>
    <lineage>
        <taxon>Eukaryota</taxon>
        <taxon>Sar</taxon>
        <taxon>Alveolata</taxon>
        <taxon>Ciliophora</taxon>
        <taxon>Postciliodesmatophora</taxon>
        <taxon>Heterotrichea</taxon>
        <taxon>Heterotrichida</taxon>
        <taxon>Blepharismidae</taxon>
        <taxon>Blepharisma</taxon>
    </lineage>
</organism>
<protein>
    <submittedName>
        <fullName evidence="2">Uncharacterized protein</fullName>
    </submittedName>
</protein>
<evidence type="ECO:0000256" key="1">
    <source>
        <dbReference type="SAM" id="MobiDB-lite"/>
    </source>
</evidence>
<feature type="compositionally biased region" description="Acidic residues" evidence="1">
    <location>
        <begin position="1"/>
        <end position="15"/>
    </location>
</feature>
<feature type="region of interest" description="Disordered" evidence="1">
    <location>
        <begin position="1"/>
        <end position="21"/>
    </location>
</feature>